<gene>
    <name evidence="3" type="ORF">LCGC14_0652900</name>
</gene>
<feature type="non-terminal residue" evidence="3">
    <location>
        <position position="156"/>
    </location>
</feature>
<dbReference type="InterPro" id="IPR007214">
    <property type="entry name" value="YbaK/aa-tRNA-synth-assoc-dom"/>
</dbReference>
<dbReference type="Pfam" id="PF04073">
    <property type="entry name" value="tRNA_edit"/>
    <property type="match status" value="1"/>
</dbReference>
<evidence type="ECO:0000313" key="3">
    <source>
        <dbReference type="EMBL" id="KKN48449.1"/>
    </source>
</evidence>
<comment type="caution">
    <text evidence="3">The sequence shown here is derived from an EMBL/GenBank/DDBJ whole genome shotgun (WGS) entry which is preliminary data.</text>
</comment>
<sequence>MSSEREKKVYEALDRLGIAYSKLEHPAVFTVEQAEKHWGSITGAHCKNLFLRNKKGNRHYLAILESSKSADLKALTEQLGEDRLSFASPERIMRYLGLEPGAVSPFGLINDSQKEVRVVVDQELKNAERINFHPNVNTATIGIDFTDFEKFLAWCG</sequence>
<dbReference type="CDD" id="cd04335">
    <property type="entry name" value="PrdX_deacylase"/>
    <property type="match status" value="1"/>
</dbReference>
<evidence type="ECO:0000259" key="2">
    <source>
        <dbReference type="Pfam" id="PF04073"/>
    </source>
</evidence>
<name>A0A0F9R121_9ZZZZ</name>
<dbReference type="InterPro" id="IPR040285">
    <property type="entry name" value="ProX/PRXD1"/>
</dbReference>
<dbReference type="AlphaFoldDB" id="A0A0F9R121"/>
<dbReference type="SUPFAM" id="SSF55826">
    <property type="entry name" value="YbaK/ProRS associated domain"/>
    <property type="match status" value="1"/>
</dbReference>
<dbReference type="PANTHER" id="PTHR31423">
    <property type="entry name" value="YBAK DOMAIN-CONTAINING PROTEIN"/>
    <property type="match status" value="1"/>
</dbReference>
<evidence type="ECO:0000256" key="1">
    <source>
        <dbReference type="ARBA" id="ARBA00010201"/>
    </source>
</evidence>
<dbReference type="InterPro" id="IPR036754">
    <property type="entry name" value="YbaK/aa-tRNA-synt-asso_dom_sf"/>
</dbReference>
<organism evidence="3">
    <name type="scientific">marine sediment metagenome</name>
    <dbReference type="NCBI Taxonomy" id="412755"/>
    <lineage>
        <taxon>unclassified sequences</taxon>
        <taxon>metagenomes</taxon>
        <taxon>ecological metagenomes</taxon>
    </lineage>
</organism>
<proteinExistence type="inferred from homology"/>
<accession>A0A0F9R121</accession>
<dbReference type="FunFam" id="3.90.960.10:FF:000005">
    <property type="entry name" value="Putative prolyl-tRNA synthetase"/>
    <property type="match status" value="1"/>
</dbReference>
<comment type="similarity">
    <text evidence="1">Belongs to the PRORSD1 family.</text>
</comment>
<dbReference type="GO" id="GO:0002161">
    <property type="term" value="F:aminoacyl-tRNA deacylase activity"/>
    <property type="evidence" value="ECO:0007669"/>
    <property type="project" value="InterPro"/>
</dbReference>
<dbReference type="EMBL" id="LAZR01001221">
    <property type="protein sequence ID" value="KKN48449.1"/>
    <property type="molecule type" value="Genomic_DNA"/>
</dbReference>
<feature type="domain" description="YbaK/aminoacyl-tRNA synthetase-associated" evidence="2">
    <location>
        <begin position="25"/>
        <end position="151"/>
    </location>
</feature>
<dbReference type="PANTHER" id="PTHR31423:SF3">
    <property type="entry name" value="PROLYL-TRNA SYNTHETASE ASSOCIATED DOMAIN-CONTAINING PROTEIN 1-RELATED"/>
    <property type="match status" value="1"/>
</dbReference>
<reference evidence="3" key="1">
    <citation type="journal article" date="2015" name="Nature">
        <title>Complex archaea that bridge the gap between prokaryotes and eukaryotes.</title>
        <authorList>
            <person name="Spang A."/>
            <person name="Saw J.H."/>
            <person name="Jorgensen S.L."/>
            <person name="Zaremba-Niedzwiedzka K."/>
            <person name="Martijn J."/>
            <person name="Lind A.E."/>
            <person name="van Eijk R."/>
            <person name="Schleper C."/>
            <person name="Guy L."/>
            <person name="Ettema T.J."/>
        </authorList>
    </citation>
    <scope>NUCLEOTIDE SEQUENCE</scope>
</reference>
<protein>
    <recommendedName>
        <fullName evidence="2">YbaK/aminoacyl-tRNA synthetase-associated domain-containing protein</fullName>
    </recommendedName>
</protein>
<dbReference type="Gene3D" id="3.90.960.10">
    <property type="entry name" value="YbaK/aminoacyl-tRNA synthetase-associated domain"/>
    <property type="match status" value="1"/>
</dbReference>